<protein>
    <submittedName>
        <fullName evidence="4">Leucine rich repeat containing 27</fullName>
    </submittedName>
</protein>
<keyword evidence="5" id="KW-1185">Reference proteome</keyword>
<evidence type="ECO:0000256" key="3">
    <source>
        <dbReference type="SAM" id="MobiDB-lite"/>
    </source>
</evidence>
<dbReference type="SMART" id="SM00369">
    <property type="entry name" value="LRR_TYP"/>
    <property type="match status" value="2"/>
</dbReference>
<dbReference type="Ensembl" id="ENSACCT00020008451.1">
    <property type="protein sequence ID" value="ENSACCP00020008098.1"/>
    <property type="gene ID" value="ENSACCG00020005494.1"/>
</dbReference>
<dbReference type="Proteomes" id="UP000472275">
    <property type="component" value="Chromosome 11"/>
</dbReference>
<sequence length="157" mass="17990">MDDSYSKEFNGSGDDFGAKHLKKRNLSGSNSSKEIRKAVEQCLSSSSSTLDVSRKNIKHLTKEIYRLPSIKYFHLEGNVISAVPEDLFQKLPHLVWLDLRYNKIKALPPGIGYHSCFCFIEKAIENSAFRRESYKTATRRAWRLNFIDSLESETLSP</sequence>
<proteinExistence type="predicted"/>
<organism evidence="4 5">
    <name type="scientific">Aquila chrysaetos chrysaetos</name>
    <dbReference type="NCBI Taxonomy" id="223781"/>
    <lineage>
        <taxon>Eukaryota</taxon>
        <taxon>Metazoa</taxon>
        <taxon>Chordata</taxon>
        <taxon>Craniata</taxon>
        <taxon>Vertebrata</taxon>
        <taxon>Euteleostomi</taxon>
        <taxon>Archelosauria</taxon>
        <taxon>Archosauria</taxon>
        <taxon>Dinosauria</taxon>
        <taxon>Saurischia</taxon>
        <taxon>Theropoda</taxon>
        <taxon>Coelurosauria</taxon>
        <taxon>Aves</taxon>
        <taxon>Neognathae</taxon>
        <taxon>Neoaves</taxon>
        <taxon>Telluraves</taxon>
        <taxon>Accipitrimorphae</taxon>
        <taxon>Accipitriformes</taxon>
        <taxon>Accipitridae</taxon>
        <taxon>Accipitrinae</taxon>
        <taxon>Aquila</taxon>
    </lineage>
</organism>
<dbReference type="GeneTree" id="ENSGT00390000007203"/>
<keyword evidence="2" id="KW-0677">Repeat</keyword>
<dbReference type="InterPro" id="IPR003591">
    <property type="entry name" value="Leu-rich_rpt_typical-subtyp"/>
</dbReference>
<keyword evidence="1" id="KW-0433">Leucine-rich repeat</keyword>
<gene>
    <name evidence="4" type="primary">LRRC27</name>
</gene>
<accession>A0A663E7I9</accession>
<reference evidence="4" key="1">
    <citation type="submission" date="2025-08" db="UniProtKB">
        <authorList>
            <consortium name="Ensembl"/>
        </authorList>
    </citation>
    <scope>IDENTIFICATION</scope>
</reference>
<dbReference type="InterPro" id="IPR001611">
    <property type="entry name" value="Leu-rich_rpt"/>
</dbReference>
<evidence type="ECO:0000313" key="4">
    <source>
        <dbReference type="Ensembl" id="ENSACCP00020008098.1"/>
    </source>
</evidence>
<reference evidence="4" key="2">
    <citation type="submission" date="2025-09" db="UniProtKB">
        <authorList>
            <consortium name="Ensembl"/>
        </authorList>
    </citation>
    <scope>IDENTIFICATION</scope>
</reference>
<evidence type="ECO:0000256" key="1">
    <source>
        <dbReference type="ARBA" id="ARBA00022614"/>
    </source>
</evidence>
<dbReference type="Gene3D" id="3.80.10.10">
    <property type="entry name" value="Ribonuclease Inhibitor"/>
    <property type="match status" value="1"/>
</dbReference>
<dbReference type="Pfam" id="PF13855">
    <property type="entry name" value="LRR_8"/>
    <property type="match status" value="1"/>
</dbReference>
<dbReference type="InterPro" id="IPR032675">
    <property type="entry name" value="LRR_dom_sf"/>
</dbReference>
<evidence type="ECO:0000256" key="2">
    <source>
        <dbReference type="ARBA" id="ARBA00022737"/>
    </source>
</evidence>
<evidence type="ECO:0000313" key="5">
    <source>
        <dbReference type="Proteomes" id="UP000472275"/>
    </source>
</evidence>
<dbReference type="AlphaFoldDB" id="A0A663E7I9"/>
<dbReference type="SUPFAM" id="SSF52058">
    <property type="entry name" value="L domain-like"/>
    <property type="match status" value="1"/>
</dbReference>
<feature type="region of interest" description="Disordered" evidence="3">
    <location>
        <begin position="1"/>
        <end position="33"/>
    </location>
</feature>
<name>A0A663E7I9_AQUCH</name>